<dbReference type="InterPro" id="IPR050448">
    <property type="entry name" value="OpgB/LTA_synthase_biosynth"/>
</dbReference>
<evidence type="ECO:0000256" key="5">
    <source>
        <dbReference type="ARBA" id="ARBA00023136"/>
    </source>
</evidence>
<comment type="caution">
    <text evidence="8">The sequence shown here is derived from an EMBL/GenBank/DDBJ whole genome shotgun (WGS) entry which is preliminary data.</text>
</comment>
<evidence type="ECO:0000256" key="4">
    <source>
        <dbReference type="ARBA" id="ARBA00022989"/>
    </source>
</evidence>
<feature type="transmembrane region" description="Helical" evidence="6">
    <location>
        <begin position="76"/>
        <end position="98"/>
    </location>
</feature>
<dbReference type="CDD" id="cd16015">
    <property type="entry name" value="LTA_synthase"/>
    <property type="match status" value="1"/>
</dbReference>
<evidence type="ECO:0000256" key="3">
    <source>
        <dbReference type="ARBA" id="ARBA00022692"/>
    </source>
</evidence>
<proteinExistence type="predicted"/>
<name>A0A3D8IW24_9HELI</name>
<dbReference type="OrthoDB" id="9760224at2"/>
<evidence type="ECO:0000259" key="7">
    <source>
        <dbReference type="Pfam" id="PF00884"/>
    </source>
</evidence>
<dbReference type="SUPFAM" id="SSF53649">
    <property type="entry name" value="Alkaline phosphatase-like"/>
    <property type="match status" value="1"/>
</dbReference>
<evidence type="ECO:0000256" key="2">
    <source>
        <dbReference type="ARBA" id="ARBA00022475"/>
    </source>
</evidence>
<feature type="transmembrane region" description="Helical" evidence="6">
    <location>
        <begin position="32"/>
        <end position="55"/>
    </location>
</feature>
<feature type="transmembrane region" description="Helical" evidence="6">
    <location>
        <begin position="201"/>
        <end position="223"/>
    </location>
</feature>
<gene>
    <name evidence="8" type="ORF">CQA62_01885</name>
</gene>
<dbReference type="Gene3D" id="3.40.720.10">
    <property type="entry name" value="Alkaline Phosphatase, subunit A"/>
    <property type="match status" value="1"/>
</dbReference>
<keyword evidence="5 6" id="KW-0472">Membrane</keyword>
<evidence type="ECO:0000256" key="6">
    <source>
        <dbReference type="SAM" id="Phobius"/>
    </source>
</evidence>
<evidence type="ECO:0000313" key="9">
    <source>
        <dbReference type="Proteomes" id="UP000257067"/>
    </source>
</evidence>
<dbReference type="InterPro" id="IPR017850">
    <property type="entry name" value="Alkaline_phosphatase_core_sf"/>
</dbReference>
<dbReference type="Pfam" id="PF00884">
    <property type="entry name" value="Sulfatase"/>
    <property type="match status" value="1"/>
</dbReference>
<evidence type="ECO:0000256" key="1">
    <source>
        <dbReference type="ARBA" id="ARBA00004651"/>
    </source>
</evidence>
<sequence>MQDSIHKNFSQKTISFPKNIKNYDMNKTRFNLYILCNTLFFALLFLAVGILARYIMIRSFLPSDLFQNSSQSLMRLWKVGLLYDGRIICSALIPFYLFGLLCTPFMPKLAPLFYKLSTYFLTFLGFLFPLTWLIGFYYFKTYHTQIDIFIFGLANDDTWAILQIIFKDYPIFSILFTSLAFALLTYKLANQKLFSNLNLPSLILIPLNLIFLALFICALRGSIISTPLLRAQSTVSNNPTINHLVPNPVIAFSWAISDYKKNASYSIVSQSEGDRLSTLALGSPTALYATTPQNDFLSKNPPHIIVNLMESFGLNLLSFDDSLNFDLLGEFREHYKNDLVFTRFLPAGNGTAPSFASLYLNSPSATISLSSIKKIKAKNNIFETFSKAGYEIIFITGGSESWHEYGDYLRILGVNKIYDMNSMIDIFPEAKNFQSAYGIPDEYLYKMLKKLLTSCAKPTLFITLTISNHPPEIVPTHYKPYPLNHQESLKKYLEQKHFPLVPLAYQYSNDTFGQFLTWLKHSPYQNNTIVLATGDHRMRSLSSLGMQKSFIDFAVPLYLYVPKAYLKNTNAHYDPQMLGSHKDIFPTLYHLSLSKQNYLANGGVSLLHSKETCNFAYNEAIKADCKGVYMGGGLYPWTSPLEISTIPISIPKQKAQKFQSYQDLQWWQIQARTKGVLNP</sequence>
<dbReference type="Proteomes" id="UP000257067">
    <property type="component" value="Unassembled WGS sequence"/>
</dbReference>
<feature type="transmembrane region" description="Helical" evidence="6">
    <location>
        <begin position="118"/>
        <end position="139"/>
    </location>
</feature>
<dbReference type="InterPro" id="IPR000917">
    <property type="entry name" value="Sulfatase_N"/>
</dbReference>
<accession>A0A3D8IW24</accession>
<keyword evidence="3 6" id="KW-0812">Transmembrane</keyword>
<feature type="domain" description="Sulfatase N-terminal" evidence="7">
    <location>
        <begin position="302"/>
        <end position="591"/>
    </location>
</feature>
<dbReference type="PANTHER" id="PTHR47371">
    <property type="entry name" value="LIPOTEICHOIC ACID SYNTHASE"/>
    <property type="match status" value="1"/>
</dbReference>
<keyword evidence="9" id="KW-1185">Reference proteome</keyword>
<keyword evidence="4 6" id="KW-1133">Transmembrane helix</keyword>
<comment type="subcellular location">
    <subcellularLocation>
        <location evidence="1">Cell membrane</location>
        <topology evidence="1">Multi-pass membrane protein</topology>
    </subcellularLocation>
</comment>
<dbReference type="GO" id="GO:0005886">
    <property type="term" value="C:plasma membrane"/>
    <property type="evidence" value="ECO:0007669"/>
    <property type="project" value="UniProtKB-SubCell"/>
</dbReference>
<organism evidence="8 9">
    <name type="scientific">Helicobacter cholecystus</name>
    <dbReference type="NCBI Taxonomy" id="45498"/>
    <lineage>
        <taxon>Bacteria</taxon>
        <taxon>Pseudomonadati</taxon>
        <taxon>Campylobacterota</taxon>
        <taxon>Epsilonproteobacteria</taxon>
        <taxon>Campylobacterales</taxon>
        <taxon>Helicobacteraceae</taxon>
        <taxon>Helicobacter</taxon>
    </lineage>
</organism>
<dbReference type="PANTHER" id="PTHR47371:SF3">
    <property type="entry name" value="PHOSPHOGLYCEROL TRANSFERASE I"/>
    <property type="match status" value="1"/>
</dbReference>
<dbReference type="EMBL" id="NXLU01000002">
    <property type="protein sequence ID" value="RDU69422.1"/>
    <property type="molecule type" value="Genomic_DNA"/>
</dbReference>
<protein>
    <submittedName>
        <fullName evidence="8">LTA synthase family protein</fullName>
    </submittedName>
</protein>
<keyword evidence="2" id="KW-1003">Cell membrane</keyword>
<dbReference type="AlphaFoldDB" id="A0A3D8IW24"/>
<reference evidence="8 9" key="1">
    <citation type="submission" date="2018-04" db="EMBL/GenBank/DDBJ databases">
        <title>Novel Campyloabacter and Helicobacter Species and Strains.</title>
        <authorList>
            <person name="Mannion A.J."/>
            <person name="Shen Z."/>
            <person name="Fox J.G."/>
        </authorList>
    </citation>
    <scope>NUCLEOTIDE SEQUENCE [LARGE SCALE GENOMIC DNA]</scope>
    <source>
        <strain evidence="8 9">ATCC 700242</strain>
    </source>
</reference>
<evidence type="ECO:0000313" key="8">
    <source>
        <dbReference type="EMBL" id="RDU69422.1"/>
    </source>
</evidence>